<comment type="similarity">
    <text evidence="2">Belongs to the outer membrane factor (OMF) (TC 1.B.17) family.</text>
</comment>
<evidence type="ECO:0000256" key="5">
    <source>
        <dbReference type="ARBA" id="ARBA00022692"/>
    </source>
</evidence>
<evidence type="ECO:0000313" key="9">
    <source>
        <dbReference type="EMBL" id="NLW34566.1"/>
    </source>
</evidence>
<accession>A0A971M2Z9</accession>
<evidence type="ECO:0000256" key="8">
    <source>
        <dbReference type="SAM" id="Coils"/>
    </source>
</evidence>
<reference evidence="9" key="1">
    <citation type="journal article" date="2020" name="Biotechnol. Biofuels">
        <title>New insights from the biogas microbiome by comprehensive genome-resolved metagenomics of nearly 1600 species originating from multiple anaerobic digesters.</title>
        <authorList>
            <person name="Campanaro S."/>
            <person name="Treu L."/>
            <person name="Rodriguez-R L.M."/>
            <person name="Kovalovszki A."/>
            <person name="Ziels R.M."/>
            <person name="Maus I."/>
            <person name="Zhu X."/>
            <person name="Kougias P.G."/>
            <person name="Basile A."/>
            <person name="Luo G."/>
            <person name="Schluter A."/>
            <person name="Konstantinidis K.T."/>
            <person name="Angelidaki I."/>
        </authorList>
    </citation>
    <scope>NUCLEOTIDE SEQUENCE</scope>
    <source>
        <strain evidence="9">AS06rmzACSIP_7</strain>
    </source>
</reference>
<evidence type="ECO:0000256" key="2">
    <source>
        <dbReference type="ARBA" id="ARBA00007613"/>
    </source>
</evidence>
<dbReference type="SUPFAM" id="SSF56954">
    <property type="entry name" value="Outer membrane efflux proteins (OEP)"/>
    <property type="match status" value="1"/>
</dbReference>
<protein>
    <submittedName>
        <fullName evidence="9">TolC family protein</fullName>
    </submittedName>
</protein>
<evidence type="ECO:0000256" key="7">
    <source>
        <dbReference type="ARBA" id="ARBA00023237"/>
    </source>
</evidence>
<dbReference type="PANTHER" id="PTHR30026:SF21">
    <property type="entry name" value="SLR1270 PROTEIN"/>
    <property type="match status" value="1"/>
</dbReference>
<dbReference type="Proteomes" id="UP000777265">
    <property type="component" value="Unassembled WGS sequence"/>
</dbReference>
<organism evidence="9 10">
    <name type="scientific">Syntrophorhabdus aromaticivorans</name>
    <dbReference type="NCBI Taxonomy" id="328301"/>
    <lineage>
        <taxon>Bacteria</taxon>
        <taxon>Pseudomonadati</taxon>
        <taxon>Thermodesulfobacteriota</taxon>
        <taxon>Syntrophorhabdia</taxon>
        <taxon>Syntrophorhabdales</taxon>
        <taxon>Syntrophorhabdaceae</taxon>
        <taxon>Syntrophorhabdus</taxon>
    </lineage>
</organism>
<comment type="subcellular location">
    <subcellularLocation>
        <location evidence="1">Cell outer membrane</location>
    </subcellularLocation>
</comment>
<sequence>MLVCRISLLAAGCLLLVWIGAGACSETNVLSLYDAIRTAMENNPEMLAMRSALAAQKEDMGIAGSSLLPRLTLEERAMRTNNPPSVFMMKLNQERFSSSDFAMDKLNDPGPFNDFQTLLSLDQPIFLRKAQVGFRMAKQEYAAKKEDYTRKKEEIAVKVAQAYLRILTARSYVGVALRSVDDAKEHGRVAELRYRAGLGLYSDALRAATKVTEAEQRLVRAKKELAVARRWLGFLLGTTEMVDVEETKPEFPLRDIEYYTGAASSRRDIAAMKVRRENAKNNIKLAESTYFPSLGVQGAYQLNDRGRPFGSEGDSWLVTAYLKWDLFDGAGREFEKRKAQHKAAEIEEHLRSLRQFVSFKVHEAYLAVEEARKNMELSESALATAEEGKRHVKTRFENDLSPIVDLLDVQRNLDHARANVSARQNDYYMAVINLGYESGTIMKDLRME</sequence>
<dbReference type="GO" id="GO:0015288">
    <property type="term" value="F:porin activity"/>
    <property type="evidence" value="ECO:0007669"/>
    <property type="project" value="TreeGrafter"/>
</dbReference>
<evidence type="ECO:0000256" key="3">
    <source>
        <dbReference type="ARBA" id="ARBA00022448"/>
    </source>
</evidence>
<feature type="coiled-coil region" evidence="8">
    <location>
        <begin position="262"/>
        <end position="289"/>
    </location>
</feature>
<dbReference type="Pfam" id="PF02321">
    <property type="entry name" value="OEP"/>
    <property type="match status" value="2"/>
</dbReference>
<dbReference type="Gene3D" id="1.20.1600.10">
    <property type="entry name" value="Outer membrane efflux proteins (OEP)"/>
    <property type="match status" value="1"/>
</dbReference>
<dbReference type="AlphaFoldDB" id="A0A971M2Z9"/>
<dbReference type="GO" id="GO:0015562">
    <property type="term" value="F:efflux transmembrane transporter activity"/>
    <property type="evidence" value="ECO:0007669"/>
    <property type="project" value="InterPro"/>
</dbReference>
<dbReference type="EMBL" id="JAAYEE010000067">
    <property type="protein sequence ID" value="NLW34566.1"/>
    <property type="molecule type" value="Genomic_DNA"/>
</dbReference>
<evidence type="ECO:0000256" key="4">
    <source>
        <dbReference type="ARBA" id="ARBA00022452"/>
    </source>
</evidence>
<keyword evidence="8" id="KW-0175">Coiled coil</keyword>
<dbReference type="InterPro" id="IPR051906">
    <property type="entry name" value="TolC-like"/>
</dbReference>
<reference evidence="9" key="2">
    <citation type="submission" date="2020-01" db="EMBL/GenBank/DDBJ databases">
        <authorList>
            <person name="Campanaro S."/>
        </authorList>
    </citation>
    <scope>NUCLEOTIDE SEQUENCE</scope>
    <source>
        <strain evidence="9">AS06rmzACSIP_7</strain>
    </source>
</reference>
<keyword evidence="6" id="KW-0472">Membrane</keyword>
<dbReference type="GO" id="GO:1990281">
    <property type="term" value="C:efflux pump complex"/>
    <property type="evidence" value="ECO:0007669"/>
    <property type="project" value="TreeGrafter"/>
</dbReference>
<evidence type="ECO:0000256" key="6">
    <source>
        <dbReference type="ARBA" id="ARBA00023136"/>
    </source>
</evidence>
<dbReference type="GO" id="GO:0009279">
    <property type="term" value="C:cell outer membrane"/>
    <property type="evidence" value="ECO:0007669"/>
    <property type="project" value="UniProtKB-SubCell"/>
</dbReference>
<keyword evidence="7" id="KW-0998">Cell outer membrane</keyword>
<dbReference type="PROSITE" id="PS51257">
    <property type="entry name" value="PROKAR_LIPOPROTEIN"/>
    <property type="match status" value="1"/>
</dbReference>
<name>A0A971M2Z9_9BACT</name>
<dbReference type="PANTHER" id="PTHR30026">
    <property type="entry name" value="OUTER MEMBRANE PROTEIN TOLC"/>
    <property type="match status" value="1"/>
</dbReference>
<proteinExistence type="inferred from homology"/>
<keyword evidence="3" id="KW-0813">Transport</keyword>
<comment type="caution">
    <text evidence="9">The sequence shown here is derived from an EMBL/GenBank/DDBJ whole genome shotgun (WGS) entry which is preliminary data.</text>
</comment>
<keyword evidence="5" id="KW-0812">Transmembrane</keyword>
<dbReference type="InterPro" id="IPR003423">
    <property type="entry name" value="OMP_efflux"/>
</dbReference>
<keyword evidence="4" id="KW-1134">Transmembrane beta strand</keyword>
<evidence type="ECO:0000256" key="1">
    <source>
        <dbReference type="ARBA" id="ARBA00004442"/>
    </source>
</evidence>
<gene>
    <name evidence="9" type="ORF">GXY80_03655</name>
</gene>
<evidence type="ECO:0000313" key="10">
    <source>
        <dbReference type="Proteomes" id="UP000777265"/>
    </source>
</evidence>